<name>A0A8D8WZN7_9HEMI</name>
<protein>
    <submittedName>
        <fullName evidence="2">Uncharacterized protein</fullName>
    </submittedName>
</protein>
<organism evidence="2">
    <name type="scientific">Cacopsylla melanoneura</name>
    <dbReference type="NCBI Taxonomy" id="428564"/>
    <lineage>
        <taxon>Eukaryota</taxon>
        <taxon>Metazoa</taxon>
        <taxon>Ecdysozoa</taxon>
        <taxon>Arthropoda</taxon>
        <taxon>Hexapoda</taxon>
        <taxon>Insecta</taxon>
        <taxon>Pterygota</taxon>
        <taxon>Neoptera</taxon>
        <taxon>Paraneoptera</taxon>
        <taxon>Hemiptera</taxon>
        <taxon>Sternorrhyncha</taxon>
        <taxon>Psylloidea</taxon>
        <taxon>Psyllidae</taxon>
        <taxon>Psyllinae</taxon>
        <taxon>Cacopsylla</taxon>
    </lineage>
</organism>
<proteinExistence type="predicted"/>
<accession>A0A8D8WZN7</accession>
<sequence>MALEVESIRTSNKGGRPQQEKRGFKPVQKDRCSIVEKSELISLGQADQPSTPKKRTLSLDLPDSFKLDFRRRLFLKCVIKKVLPVPKTGSQTTNSCSCCLSFTSRHVYNNKDLCNDNYIWLSTLTVIETGTVEIFPYEPWMYFLAS</sequence>
<feature type="compositionally biased region" description="Basic and acidic residues" evidence="1">
    <location>
        <begin position="18"/>
        <end position="29"/>
    </location>
</feature>
<dbReference type="EMBL" id="HBUF01246068">
    <property type="protein sequence ID" value="CAG6678508.1"/>
    <property type="molecule type" value="Transcribed_RNA"/>
</dbReference>
<evidence type="ECO:0000313" key="2">
    <source>
        <dbReference type="EMBL" id="CAG6678508.1"/>
    </source>
</evidence>
<dbReference type="AlphaFoldDB" id="A0A8D8WZN7"/>
<evidence type="ECO:0000256" key="1">
    <source>
        <dbReference type="SAM" id="MobiDB-lite"/>
    </source>
</evidence>
<reference evidence="2" key="1">
    <citation type="submission" date="2021-05" db="EMBL/GenBank/DDBJ databases">
        <authorList>
            <person name="Alioto T."/>
            <person name="Alioto T."/>
            <person name="Gomez Garrido J."/>
        </authorList>
    </citation>
    <scope>NUCLEOTIDE SEQUENCE</scope>
</reference>
<feature type="region of interest" description="Disordered" evidence="1">
    <location>
        <begin position="1"/>
        <end position="29"/>
    </location>
</feature>